<evidence type="ECO:0000313" key="1">
    <source>
        <dbReference type="EMBL" id="TVU24013.1"/>
    </source>
</evidence>
<proteinExistence type="predicted"/>
<keyword evidence="2" id="KW-1185">Reference proteome</keyword>
<gene>
    <name evidence="1" type="ORF">EJB05_26405</name>
</gene>
<dbReference type="Gramene" id="TVU24013">
    <property type="protein sequence ID" value="TVU24013"/>
    <property type="gene ID" value="EJB05_26405"/>
</dbReference>
<sequence length="80" mass="9109">MTLVPSQRCPARRMISYPWPASNPSSSPETPDTRNRLHLKIIASKESRSRNSWGYRRTAPSDIDIVMHPHDIVRLASVRG</sequence>
<reference evidence="1 2" key="1">
    <citation type="journal article" date="2019" name="Sci. Rep.">
        <title>A high-quality genome of Eragrostis curvula grass provides insights into Poaceae evolution and supports new strategies to enhance forage quality.</title>
        <authorList>
            <person name="Carballo J."/>
            <person name="Santos B.A.C.M."/>
            <person name="Zappacosta D."/>
            <person name="Garbus I."/>
            <person name="Selva J.P."/>
            <person name="Gallo C.A."/>
            <person name="Diaz A."/>
            <person name="Albertini E."/>
            <person name="Caccamo M."/>
            <person name="Echenique V."/>
        </authorList>
    </citation>
    <scope>NUCLEOTIDE SEQUENCE [LARGE SCALE GENOMIC DNA]</scope>
    <source>
        <strain evidence="2">cv. Victoria</strain>
        <tissue evidence="1">Leaf</tissue>
    </source>
</reference>
<dbReference type="EMBL" id="RWGY01000013">
    <property type="protein sequence ID" value="TVU24013.1"/>
    <property type="molecule type" value="Genomic_DNA"/>
</dbReference>
<dbReference type="AlphaFoldDB" id="A0A5J9UJP9"/>
<comment type="caution">
    <text evidence="1">The sequence shown here is derived from an EMBL/GenBank/DDBJ whole genome shotgun (WGS) entry which is preliminary data.</text>
</comment>
<accession>A0A5J9UJP9</accession>
<organism evidence="1 2">
    <name type="scientific">Eragrostis curvula</name>
    <name type="common">weeping love grass</name>
    <dbReference type="NCBI Taxonomy" id="38414"/>
    <lineage>
        <taxon>Eukaryota</taxon>
        <taxon>Viridiplantae</taxon>
        <taxon>Streptophyta</taxon>
        <taxon>Embryophyta</taxon>
        <taxon>Tracheophyta</taxon>
        <taxon>Spermatophyta</taxon>
        <taxon>Magnoliopsida</taxon>
        <taxon>Liliopsida</taxon>
        <taxon>Poales</taxon>
        <taxon>Poaceae</taxon>
        <taxon>PACMAD clade</taxon>
        <taxon>Chloridoideae</taxon>
        <taxon>Eragrostideae</taxon>
        <taxon>Eragrostidinae</taxon>
        <taxon>Eragrostis</taxon>
    </lineage>
</organism>
<dbReference type="Proteomes" id="UP000324897">
    <property type="component" value="Chromosome 2"/>
</dbReference>
<protein>
    <submittedName>
        <fullName evidence="1">Uncharacterized protein</fullName>
    </submittedName>
</protein>
<evidence type="ECO:0000313" key="2">
    <source>
        <dbReference type="Proteomes" id="UP000324897"/>
    </source>
</evidence>
<name>A0A5J9UJP9_9POAL</name>